<accession>A0A1X1DVD7</accession>
<dbReference type="OrthoDB" id="6415197at2"/>
<dbReference type="Proteomes" id="UP000238365">
    <property type="component" value="Chromosome"/>
</dbReference>
<dbReference type="InterPro" id="IPR025611">
    <property type="entry name" value="YobH"/>
</dbReference>
<keyword evidence="2" id="KW-0732">Signal</keyword>
<evidence type="ECO:0000256" key="2">
    <source>
        <dbReference type="ARBA" id="ARBA00022729"/>
    </source>
</evidence>
<reference evidence="3 4" key="1">
    <citation type="submission" date="2018-01" db="EMBL/GenBank/DDBJ databases">
        <title>Complete and assembled Genome of Pantoea gaviniae DSM22758T.</title>
        <authorList>
            <person name="Stevens M.J.A."/>
            <person name="Zurfluh K."/>
            <person name="Stephan R."/>
        </authorList>
    </citation>
    <scope>NUCLEOTIDE SEQUENCE [LARGE SCALE GENOMIC DNA]</scope>
    <source>
        <strain evidence="3 4">DSM 22758</strain>
    </source>
</reference>
<keyword evidence="4" id="KW-1185">Reference proteome</keyword>
<dbReference type="EMBL" id="CP026377">
    <property type="protein sequence ID" value="AUX93713.1"/>
    <property type="molecule type" value="Genomic_DNA"/>
</dbReference>
<sequence length="80" mass="8580">MKILLRIVSLLAIVWLGLLLTGYGVLTGSHKNVAGIGLQCQYLTARGMIKAQYLHSDSGLIGVANCPLLRKTAEVVDSNE</sequence>
<evidence type="ECO:0000313" key="3">
    <source>
        <dbReference type="EMBL" id="AUX93713.1"/>
    </source>
</evidence>
<dbReference type="KEGG" id="pgz:C2E15_11915"/>
<organism evidence="3 4">
    <name type="scientific">Mixta gaviniae</name>
    <dbReference type="NCBI Taxonomy" id="665914"/>
    <lineage>
        <taxon>Bacteria</taxon>
        <taxon>Pseudomonadati</taxon>
        <taxon>Pseudomonadota</taxon>
        <taxon>Gammaproteobacteria</taxon>
        <taxon>Enterobacterales</taxon>
        <taxon>Erwiniaceae</taxon>
        <taxon>Mixta</taxon>
    </lineage>
</organism>
<evidence type="ECO:0000256" key="1">
    <source>
        <dbReference type="ARBA" id="ARBA00019316"/>
    </source>
</evidence>
<dbReference type="Pfam" id="PF13996">
    <property type="entry name" value="YobH"/>
    <property type="match status" value="1"/>
</dbReference>
<dbReference type="RefSeq" id="WP_104957556.1">
    <property type="nucleotide sequence ID" value="NZ_CP026377.1"/>
</dbReference>
<evidence type="ECO:0000313" key="4">
    <source>
        <dbReference type="Proteomes" id="UP000238365"/>
    </source>
</evidence>
<dbReference type="AlphaFoldDB" id="A0A1X1DVD7"/>
<proteinExistence type="predicted"/>
<protein>
    <recommendedName>
        <fullName evidence="1">Uncharacterized protein YobH</fullName>
    </recommendedName>
</protein>
<gene>
    <name evidence="3" type="ORF">C2E15_11915</name>
</gene>
<name>A0A1X1DVD7_9GAMM</name>